<keyword evidence="5 8" id="KW-1133">Transmembrane helix</keyword>
<dbReference type="GO" id="GO:0016887">
    <property type="term" value="F:ATP hydrolysis activity"/>
    <property type="evidence" value="ECO:0007669"/>
    <property type="project" value="InterPro"/>
</dbReference>
<dbReference type="PROSITE" id="PS50893">
    <property type="entry name" value="ABC_TRANSPORTER_2"/>
    <property type="match status" value="1"/>
</dbReference>
<dbReference type="AlphaFoldDB" id="A0A226DR19"/>
<evidence type="ECO:0000256" key="5">
    <source>
        <dbReference type="ARBA" id="ARBA00022989"/>
    </source>
</evidence>
<evidence type="ECO:0000256" key="7">
    <source>
        <dbReference type="ARBA" id="ARBA00023157"/>
    </source>
</evidence>
<protein>
    <submittedName>
        <fullName evidence="11">ABC transporter G family member 23</fullName>
    </submittedName>
</protein>
<feature type="transmembrane region" description="Helical" evidence="8">
    <location>
        <begin position="333"/>
        <end position="353"/>
    </location>
</feature>
<dbReference type="OrthoDB" id="10057776at2759"/>
<dbReference type="InterPro" id="IPR018378">
    <property type="entry name" value="C-type_lectin_CS"/>
</dbReference>
<reference evidence="11 12" key="1">
    <citation type="submission" date="2015-12" db="EMBL/GenBank/DDBJ databases">
        <title>The genome of Folsomia candida.</title>
        <authorList>
            <person name="Faddeeva A."/>
            <person name="Derks M.F."/>
            <person name="Anvar Y."/>
            <person name="Smit S."/>
            <person name="Van Straalen N."/>
            <person name="Roelofs D."/>
        </authorList>
    </citation>
    <scope>NUCLEOTIDE SEQUENCE [LARGE SCALE GENOMIC DNA]</scope>
    <source>
        <strain evidence="11 12">VU population</strain>
        <tissue evidence="11">Whole body</tissue>
    </source>
</reference>
<keyword evidence="3" id="KW-0547">Nucleotide-binding</keyword>
<comment type="caution">
    <text evidence="11">The sequence shown here is derived from an EMBL/GenBank/DDBJ whole genome shotgun (WGS) entry which is preliminary data.</text>
</comment>
<proteinExistence type="predicted"/>
<evidence type="ECO:0000256" key="6">
    <source>
        <dbReference type="ARBA" id="ARBA00023136"/>
    </source>
</evidence>
<feature type="transmembrane region" description="Helical" evidence="8">
    <location>
        <begin position="580"/>
        <end position="599"/>
    </location>
</feature>
<dbReference type="SUPFAM" id="SSF56436">
    <property type="entry name" value="C-type lectin-like"/>
    <property type="match status" value="1"/>
</dbReference>
<evidence type="ECO:0000256" key="1">
    <source>
        <dbReference type="ARBA" id="ARBA00004141"/>
    </source>
</evidence>
<keyword evidence="6 8" id="KW-0472">Membrane</keyword>
<dbReference type="Pfam" id="PF00059">
    <property type="entry name" value="Lectin_C"/>
    <property type="match status" value="1"/>
</dbReference>
<dbReference type="Gene3D" id="3.40.50.300">
    <property type="entry name" value="P-loop containing nucleotide triphosphate hydrolases"/>
    <property type="match status" value="1"/>
</dbReference>
<dbReference type="SMART" id="SM00382">
    <property type="entry name" value="AAA"/>
    <property type="match status" value="1"/>
</dbReference>
<name>A0A226DR19_FOLCA</name>
<gene>
    <name evidence="11" type="ORF">Fcan01_17770</name>
</gene>
<evidence type="ECO:0000259" key="10">
    <source>
        <dbReference type="PROSITE" id="PS50893"/>
    </source>
</evidence>
<evidence type="ECO:0000313" key="11">
    <source>
        <dbReference type="EMBL" id="OXA47294.1"/>
    </source>
</evidence>
<evidence type="ECO:0000256" key="4">
    <source>
        <dbReference type="ARBA" id="ARBA00022840"/>
    </source>
</evidence>
<dbReference type="Proteomes" id="UP000198287">
    <property type="component" value="Unassembled WGS sequence"/>
</dbReference>
<dbReference type="GO" id="GO:0016020">
    <property type="term" value="C:membrane"/>
    <property type="evidence" value="ECO:0007669"/>
    <property type="project" value="UniProtKB-SubCell"/>
</dbReference>
<dbReference type="PANTHER" id="PTHR43038">
    <property type="entry name" value="ATP-BINDING CASSETTE, SUB-FAMILY H, MEMBER 1"/>
    <property type="match status" value="1"/>
</dbReference>
<dbReference type="PROSITE" id="PS50041">
    <property type="entry name" value="C_TYPE_LECTIN_2"/>
    <property type="match status" value="1"/>
</dbReference>
<sequence length="935" mass="104660">MTSNEAVNILAAYKSYQRGCHVLSGLSMHVETSIIYGLLGPSGCGKTTLLNCILGLTTLDSGHISVLGRNPGTNSINIGHMPQDVALYPLKIRVIFQYFGKLLRLTDLEILTRSNELKVALDLNDLNQCVSTLSGGQRRRVSLAVALINYPKLLILDEPTVGIDPLLRESIWDYLCSLTASHGTTIIVRTHYTEEVRRLNKVGIMRRGQLIGEDSPNNLMKMYGGGCLDNVLVTLCKIDDETNLQNINTLELIAAPKLYLDVPDTNSRKTLELLSYKKAEYSKYFHNNDNPILSREDDVREIPNHKLAQFSESLTKIMALTKRNFLISYRMPVYILLTMLLPLVQATLTVYTFGRDPVGLILAVSNQEGICHQGVGLSVRERFEHRWSCGFIEEIMNDSQQKIILKVYESKEAARHSVELGDTIGFMHFPRNFSQHNLNRLAFHRLATSEDLAGSTVQISLDMTNKMTTSFVLETLQGKYFKFVEKMFNNYTSSGSQFDWQDYLLPGVIPLVICLFSMICASSLIKDKEEGTLQRSRACGVELWHIYVSYYLSESPTTLAQIGIYFMSYLLLGGYTNKGFFWLCFLTAVLSGWVGIAIGGGSYQLLGSIGQFPLALGGVVGGKFPLANQRYTMISKLLAIFTLGCGFYFQASTAAECDVGWTPYNSDVCVKVFQTSLMNYSAAQAFCDSQASQSVQPRPSLPIVLTADYQNFLANLFFAEAFDDIWLGARFDEPTSSFIWSDGNILEYTNWADGYPRTINDSDRCMNIRPPNAKSPALWADASCQRSHVVACQRQPSMTLDEVITELIKLRKESFPIGFIYVEYPFNQPPNILWPTMTWRDVTNNYAGSFFRAQGGNAAAWGALQGACAPRITHVRFGGEAPDLNELPENGWSTGVKTDDWSSGWDHYIRGQSFHTAGCEVRPQNFAIRVWQRVA</sequence>
<dbReference type="Gene3D" id="3.10.100.10">
    <property type="entry name" value="Mannose-Binding Protein A, subunit A"/>
    <property type="match status" value="1"/>
</dbReference>
<dbReference type="CDD" id="cd03230">
    <property type="entry name" value="ABC_DR_subfamily_A"/>
    <property type="match status" value="1"/>
</dbReference>
<dbReference type="InterPro" id="IPR017871">
    <property type="entry name" value="ABC_transporter-like_CS"/>
</dbReference>
<dbReference type="InterPro" id="IPR027417">
    <property type="entry name" value="P-loop_NTPase"/>
</dbReference>
<evidence type="ECO:0000256" key="2">
    <source>
        <dbReference type="ARBA" id="ARBA00022692"/>
    </source>
</evidence>
<dbReference type="InterPro" id="IPR016187">
    <property type="entry name" value="CTDL_fold"/>
</dbReference>
<dbReference type="GO" id="GO:0140359">
    <property type="term" value="F:ABC-type transporter activity"/>
    <property type="evidence" value="ECO:0007669"/>
    <property type="project" value="InterPro"/>
</dbReference>
<comment type="subcellular location">
    <subcellularLocation>
        <location evidence="1">Membrane</location>
        <topology evidence="1">Multi-pass membrane protein</topology>
    </subcellularLocation>
</comment>
<accession>A0A226DR19</accession>
<evidence type="ECO:0000313" key="12">
    <source>
        <dbReference type="Proteomes" id="UP000198287"/>
    </source>
</evidence>
<dbReference type="InterPro" id="IPR001304">
    <property type="entry name" value="C-type_lectin-like"/>
</dbReference>
<dbReference type="InterPro" id="IPR003593">
    <property type="entry name" value="AAA+_ATPase"/>
</dbReference>
<evidence type="ECO:0000256" key="8">
    <source>
        <dbReference type="SAM" id="Phobius"/>
    </source>
</evidence>
<keyword evidence="2 8" id="KW-0812">Transmembrane</keyword>
<keyword evidence="7" id="KW-1015">Disulfide bond</keyword>
<dbReference type="PROSITE" id="PS00211">
    <property type="entry name" value="ABC_TRANSPORTER_1"/>
    <property type="match status" value="1"/>
</dbReference>
<dbReference type="Pfam" id="PF00005">
    <property type="entry name" value="ABC_tran"/>
    <property type="match status" value="1"/>
</dbReference>
<evidence type="ECO:0000259" key="9">
    <source>
        <dbReference type="PROSITE" id="PS50041"/>
    </source>
</evidence>
<dbReference type="GO" id="GO:0005524">
    <property type="term" value="F:ATP binding"/>
    <property type="evidence" value="ECO:0007669"/>
    <property type="project" value="UniProtKB-KW"/>
</dbReference>
<evidence type="ECO:0000256" key="3">
    <source>
        <dbReference type="ARBA" id="ARBA00022741"/>
    </source>
</evidence>
<dbReference type="PANTHER" id="PTHR43038:SF3">
    <property type="entry name" value="ABC TRANSPORTER G FAMILY MEMBER 20 ISOFORM X1"/>
    <property type="match status" value="1"/>
</dbReference>
<feature type="domain" description="ABC transporter" evidence="10">
    <location>
        <begin position="7"/>
        <end position="232"/>
    </location>
</feature>
<dbReference type="InterPro" id="IPR013525">
    <property type="entry name" value="ABC2_TM"/>
</dbReference>
<dbReference type="PROSITE" id="PS00615">
    <property type="entry name" value="C_TYPE_LECTIN_1"/>
    <property type="match status" value="1"/>
</dbReference>
<dbReference type="CDD" id="cd00037">
    <property type="entry name" value="CLECT"/>
    <property type="match status" value="1"/>
</dbReference>
<dbReference type="InterPro" id="IPR003439">
    <property type="entry name" value="ABC_transporter-like_ATP-bd"/>
</dbReference>
<dbReference type="InterPro" id="IPR016186">
    <property type="entry name" value="C-type_lectin-like/link_sf"/>
</dbReference>
<keyword evidence="4" id="KW-0067">ATP-binding</keyword>
<dbReference type="EMBL" id="LNIX01000013">
    <property type="protein sequence ID" value="OXA47294.1"/>
    <property type="molecule type" value="Genomic_DNA"/>
</dbReference>
<organism evidence="11 12">
    <name type="scientific">Folsomia candida</name>
    <name type="common">Springtail</name>
    <dbReference type="NCBI Taxonomy" id="158441"/>
    <lineage>
        <taxon>Eukaryota</taxon>
        <taxon>Metazoa</taxon>
        <taxon>Ecdysozoa</taxon>
        <taxon>Arthropoda</taxon>
        <taxon>Hexapoda</taxon>
        <taxon>Collembola</taxon>
        <taxon>Entomobryomorpha</taxon>
        <taxon>Isotomoidea</taxon>
        <taxon>Isotomidae</taxon>
        <taxon>Proisotominae</taxon>
        <taxon>Folsomia</taxon>
    </lineage>
</organism>
<feature type="transmembrane region" description="Helical" evidence="8">
    <location>
        <begin position="503"/>
        <end position="525"/>
    </location>
</feature>
<dbReference type="SUPFAM" id="SSF52540">
    <property type="entry name" value="P-loop containing nucleoside triphosphate hydrolases"/>
    <property type="match status" value="1"/>
</dbReference>
<feature type="domain" description="C-type lectin" evidence="9">
    <location>
        <begin position="665"/>
        <end position="793"/>
    </location>
</feature>
<dbReference type="Pfam" id="PF12698">
    <property type="entry name" value="ABC2_membrane_3"/>
    <property type="match status" value="1"/>
</dbReference>
<keyword evidence="12" id="KW-1185">Reference proteome</keyword>
<dbReference type="SMART" id="SM00034">
    <property type="entry name" value="CLECT"/>
    <property type="match status" value="1"/>
</dbReference>